<protein>
    <submittedName>
        <fullName evidence="2">Uncharacterized protein</fullName>
    </submittedName>
</protein>
<gene>
    <name evidence="2" type="ORF">GE061_009515</name>
</gene>
<organism evidence="2 3">
    <name type="scientific">Apolygus lucorum</name>
    <name type="common">Small green plant bug</name>
    <name type="synonym">Lygocoris lucorum</name>
    <dbReference type="NCBI Taxonomy" id="248454"/>
    <lineage>
        <taxon>Eukaryota</taxon>
        <taxon>Metazoa</taxon>
        <taxon>Ecdysozoa</taxon>
        <taxon>Arthropoda</taxon>
        <taxon>Hexapoda</taxon>
        <taxon>Insecta</taxon>
        <taxon>Pterygota</taxon>
        <taxon>Neoptera</taxon>
        <taxon>Paraneoptera</taxon>
        <taxon>Hemiptera</taxon>
        <taxon>Heteroptera</taxon>
        <taxon>Panheteroptera</taxon>
        <taxon>Cimicomorpha</taxon>
        <taxon>Miridae</taxon>
        <taxon>Mirini</taxon>
        <taxon>Apolygus</taxon>
    </lineage>
</organism>
<evidence type="ECO:0000256" key="1">
    <source>
        <dbReference type="SAM" id="MobiDB-lite"/>
    </source>
</evidence>
<keyword evidence="3" id="KW-1185">Reference proteome</keyword>
<feature type="region of interest" description="Disordered" evidence="1">
    <location>
        <begin position="1"/>
        <end position="32"/>
    </location>
</feature>
<accession>A0A8S9Y0F7</accession>
<name>A0A8S9Y0F7_APOLU</name>
<dbReference type="EMBL" id="WIXP02000002">
    <property type="protein sequence ID" value="KAF6214772.1"/>
    <property type="molecule type" value="Genomic_DNA"/>
</dbReference>
<comment type="caution">
    <text evidence="2">The sequence shown here is derived from an EMBL/GenBank/DDBJ whole genome shotgun (WGS) entry which is preliminary data.</text>
</comment>
<reference evidence="2" key="1">
    <citation type="journal article" date="2021" name="Mol. Ecol. Resour.">
        <title>Apolygus lucorum genome provides insights into omnivorousness and mesophyll feeding.</title>
        <authorList>
            <person name="Liu Y."/>
            <person name="Liu H."/>
            <person name="Wang H."/>
            <person name="Huang T."/>
            <person name="Liu B."/>
            <person name="Yang B."/>
            <person name="Yin L."/>
            <person name="Li B."/>
            <person name="Zhang Y."/>
            <person name="Zhang S."/>
            <person name="Jiang F."/>
            <person name="Zhang X."/>
            <person name="Ren Y."/>
            <person name="Wang B."/>
            <person name="Wang S."/>
            <person name="Lu Y."/>
            <person name="Wu K."/>
            <person name="Fan W."/>
            <person name="Wang G."/>
        </authorList>
    </citation>
    <scope>NUCLEOTIDE SEQUENCE</scope>
    <source>
        <strain evidence="2">12Hb</strain>
    </source>
</reference>
<evidence type="ECO:0000313" key="3">
    <source>
        <dbReference type="Proteomes" id="UP000466442"/>
    </source>
</evidence>
<dbReference type="AlphaFoldDB" id="A0A8S9Y0F7"/>
<dbReference type="Proteomes" id="UP000466442">
    <property type="component" value="Unassembled WGS sequence"/>
</dbReference>
<proteinExistence type="predicted"/>
<evidence type="ECO:0000313" key="2">
    <source>
        <dbReference type="EMBL" id="KAF6214772.1"/>
    </source>
</evidence>
<sequence length="85" mass="9534">MPVLPLKYEDPKTASISMCTDPSDPTPPGSPSIWEQHKGNEIMRITINGDLMADAKYVNDVNKVGQFASRWLEMKKLRAITHAHL</sequence>